<proteinExistence type="predicted"/>
<evidence type="ECO:0000313" key="2">
    <source>
        <dbReference type="EMBL" id="GBP67527.1"/>
    </source>
</evidence>
<feature type="compositionally biased region" description="Polar residues" evidence="1">
    <location>
        <begin position="1"/>
        <end position="12"/>
    </location>
</feature>
<sequence>MGLQSLYPQQQVAEPHKLDLSTASTSPLEMILVPRPNSVAVTEVAIVEESPGKELWNPRGSQSFHCRAVLDPDTAHNLDLEVWVTLSPLA</sequence>
<gene>
    <name evidence="2" type="ORF">EVAR_36653_1</name>
</gene>
<accession>A0A4C1XZ32</accession>
<feature type="region of interest" description="Disordered" evidence="1">
    <location>
        <begin position="1"/>
        <end position="20"/>
    </location>
</feature>
<evidence type="ECO:0000313" key="3">
    <source>
        <dbReference type="Proteomes" id="UP000299102"/>
    </source>
</evidence>
<dbReference type="EMBL" id="BGZK01000986">
    <property type="protein sequence ID" value="GBP67527.1"/>
    <property type="molecule type" value="Genomic_DNA"/>
</dbReference>
<dbReference type="Proteomes" id="UP000299102">
    <property type="component" value="Unassembled WGS sequence"/>
</dbReference>
<comment type="caution">
    <text evidence="2">The sequence shown here is derived from an EMBL/GenBank/DDBJ whole genome shotgun (WGS) entry which is preliminary data.</text>
</comment>
<dbReference type="AlphaFoldDB" id="A0A4C1XZ32"/>
<name>A0A4C1XZ32_EUMVA</name>
<organism evidence="2 3">
    <name type="scientific">Eumeta variegata</name>
    <name type="common">Bagworm moth</name>
    <name type="synonym">Eumeta japonica</name>
    <dbReference type="NCBI Taxonomy" id="151549"/>
    <lineage>
        <taxon>Eukaryota</taxon>
        <taxon>Metazoa</taxon>
        <taxon>Ecdysozoa</taxon>
        <taxon>Arthropoda</taxon>
        <taxon>Hexapoda</taxon>
        <taxon>Insecta</taxon>
        <taxon>Pterygota</taxon>
        <taxon>Neoptera</taxon>
        <taxon>Endopterygota</taxon>
        <taxon>Lepidoptera</taxon>
        <taxon>Glossata</taxon>
        <taxon>Ditrysia</taxon>
        <taxon>Tineoidea</taxon>
        <taxon>Psychidae</taxon>
        <taxon>Oiketicinae</taxon>
        <taxon>Eumeta</taxon>
    </lineage>
</organism>
<evidence type="ECO:0000256" key="1">
    <source>
        <dbReference type="SAM" id="MobiDB-lite"/>
    </source>
</evidence>
<reference evidence="2 3" key="1">
    <citation type="journal article" date="2019" name="Commun. Biol.">
        <title>The bagworm genome reveals a unique fibroin gene that provides high tensile strength.</title>
        <authorList>
            <person name="Kono N."/>
            <person name="Nakamura H."/>
            <person name="Ohtoshi R."/>
            <person name="Tomita M."/>
            <person name="Numata K."/>
            <person name="Arakawa K."/>
        </authorList>
    </citation>
    <scope>NUCLEOTIDE SEQUENCE [LARGE SCALE GENOMIC DNA]</scope>
</reference>
<protein>
    <submittedName>
        <fullName evidence="2">Uncharacterized protein</fullName>
    </submittedName>
</protein>
<keyword evidence="3" id="KW-1185">Reference proteome</keyword>